<dbReference type="AlphaFoldDB" id="A0AA41UAZ4"/>
<evidence type="ECO:0000313" key="4">
    <source>
        <dbReference type="EMBL" id="MCF4120614.1"/>
    </source>
</evidence>
<comment type="caution">
    <text evidence="4">The sequence shown here is derived from an EMBL/GenBank/DDBJ whole genome shotgun (WGS) entry which is preliminary data.</text>
</comment>
<dbReference type="InterPro" id="IPR018649">
    <property type="entry name" value="SHOCT"/>
</dbReference>
<reference evidence="4" key="1">
    <citation type="submission" date="2022-01" db="EMBL/GenBank/DDBJ databases">
        <title>Antribacter sp. nov., isolated from Guizhou of China.</title>
        <authorList>
            <person name="Chengliang C."/>
            <person name="Ya Z."/>
        </authorList>
    </citation>
    <scope>NUCLEOTIDE SEQUENCE</scope>
    <source>
        <strain evidence="4">KLBMP 9083</strain>
    </source>
</reference>
<dbReference type="Proteomes" id="UP001165405">
    <property type="component" value="Unassembled WGS sequence"/>
</dbReference>
<dbReference type="RefSeq" id="WP_236088384.1">
    <property type="nucleotide sequence ID" value="NZ_JAKGSG010000022.1"/>
</dbReference>
<proteinExistence type="predicted"/>
<evidence type="ECO:0000313" key="5">
    <source>
        <dbReference type="Proteomes" id="UP001165405"/>
    </source>
</evidence>
<dbReference type="EMBL" id="JAKGSG010000022">
    <property type="protein sequence ID" value="MCF4120614.1"/>
    <property type="molecule type" value="Genomic_DNA"/>
</dbReference>
<dbReference type="Pfam" id="PF09851">
    <property type="entry name" value="SHOCT"/>
    <property type="match status" value="1"/>
</dbReference>
<keyword evidence="2" id="KW-0812">Transmembrane</keyword>
<accession>A0AA41UAZ4</accession>
<name>A0AA41UAZ4_9MICO</name>
<sequence length="119" mass="12723">MFTAMTLASTMQHHGGGWGPGAWWFVFPLLWFLLFATVIFLFARRARRGPGWGPGPWAHQAPYGTPSATASGGDPVTILAQRFARGEIDEAEFRARLAVLRTGGSGPDAGSTPAEPPKA</sequence>
<evidence type="ECO:0000256" key="1">
    <source>
        <dbReference type="SAM" id="MobiDB-lite"/>
    </source>
</evidence>
<evidence type="ECO:0000256" key="2">
    <source>
        <dbReference type="SAM" id="Phobius"/>
    </source>
</evidence>
<feature type="transmembrane region" description="Helical" evidence="2">
    <location>
        <begin position="22"/>
        <end position="43"/>
    </location>
</feature>
<evidence type="ECO:0000259" key="3">
    <source>
        <dbReference type="Pfam" id="PF09851"/>
    </source>
</evidence>
<keyword evidence="2" id="KW-0472">Membrane</keyword>
<keyword evidence="2" id="KW-1133">Transmembrane helix</keyword>
<feature type="region of interest" description="Disordered" evidence="1">
    <location>
        <begin position="53"/>
        <end position="72"/>
    </location>
</feature>
<gene>
    <name evidence="4" type="ORF">L1785_06460</name>
</gene>
<organism evidence="4 5">
    <name type="scientific">Antribacter soli</name>
    <dbReference type="NCBI Taxonomy" id="2910976"/>
    <lineage>
        <taxon>Bacteria</taxon>
        <taxon>Bacillati</taxon>
        <taxon>Actinomycetota</taxon>
        <taxon>Actinomycetes</taxon>
        <taxon>Micrococcales</taxon>
        <taxon>Promicromonosporaceae</taxon>
        <taxon>Antribacter</taxon>
    </lineage>
</organism>
<protein>
    <submittedName>
        <fullName evidence="4">SHOCT domain-containing protein</fullName>
    </submittedName>
</protein>
<feature type="domain" description="SHOCT" evidence="3">
    <location>
        <begin position="74"/>
        <end position="100"/>
    </location>
</feature>
<keyword evidence="5" id="KW-1185">Reference proteome</keyword>